<reference evidence="13 15" key="1">
    <citation type="journal article" date="2015" name="Genome Announc.">
        <title>Complete Genome Sequence of Corynebacterium kutscheri DSM 20755, a Corynebacterial Type Strain with Remarkably Low G+C Content of Chromosomal DNA.</title>
        <authorList>
            <person name="Ruckert C."/>
            <person name="Albersmeier A."/>
            <person name="Winkler A."/>
            <person name="Tauch A."/>
        </authorList>
    </citation>
    <scope>NUCLEOTIDE SEQUENCE [LARGE SCALE GENOMIC DNA]</scope>
    <source>
        <strain evidence="13 15">DSM 20755</strain>
    </source>
</reference>
<keyword evidence="6 11" id="KW-0808">Transferase</keyword>
<evidence type="ECO:0000256" key="3">
    <source>
        <dbReference type="ARBA" id="ARBA00005046"/>
    </source>
</evidence>
<dbReference type="InterPro" id="IPR005111">
    <property type="entry name" value="MoeA_C_domain_IV"/>
</dbReference>
<feature type="domain" description="MoaB/Mog" evidence="12">
    <location>
        <begin position="199"/>
        <end position="338"/>
    </location>
</feature>
<keyword evidence="5 11" id="KW-0500">Molybdenum</keyword>
<comment type="cofactor">
    <cofactor evidence="1 11">
        <name>Mg(2+)</name>
        <dbReference type="ChEBI" id="CHEBI:18420"/>
    </cofactor>
</comment>
<dbReference type="SUPFAM" id="SSF63867">
    <property type="entry name" value="MoeA C-terminal domain-like"/>
    <property type="match status" value="1"/>
</dbReference>
<organism evidence="13 15">
    <name type="scientific">Corynebacterium kutscheri</name>
    <dbReference type="NCBI Taxonomy" id="35755"/>
    <lineage>
        <taxon>Bacteria</taxon>
        <taxon>Bacillati</taxon>
        <taxon>Actinomycetota</taxon>
        <taxon>Actinomycetes</taxon>
        <taxon>Mycobacteriales</taxon>
        <taxon>Corynebacteriaceae</taxon>
        <taxon>Corynebacterium</taxon>
    </lineage>
</organism>
<dbReference type="SUPFAM" id="SSF53218">
    <property type="entry name" value="Molybdenum cofactor biosynthesis proteins"/>
    <property type="match status" value="1"/>
</dbReference>
<evidence type="ECO:0000256" key="4">
    <source>
        <dbReference type="ARBA" id="ARBA00010763"/>
    </source>
</evidence>
<dbReference type="InterPro" id="IPR001453">
    <property type="entry name" value="MoaB/Mog_dom"/>
</dbReference>
<evidence type="ECO:0000256" key="7">
    <source>
        <dbReference type="ARBA" id="ARBA00022723"/>
    </source>
</evidence>
<dbReference type="NCBIfam" id="NF045515">
    <property type="entry name" value="Glp_gephyrin"/>
    <property type="match status" value="1"/>
</dbReference>
<dbReference type="CDD" id="cd00887">
    <property type="entry name" value="MoeA"/>
    <property type="match status" value="1"/>
</dbReference>
<dbReference type="UniPathway" id="UPA00344"/>
<dbReference type="GO" id="GO:0061599">
    <property type="term" value="F:molybdopterin molybdotransferase activity"/>
    <property type="evidence" value="ECO:0007669"/>
    <property type="project" value="UniProtKB-UniRule"/>
</dbReference>
<dbReference type="KEGG" id="cku:UL82_10530"/>
<evidence type="ECO:0000313" key="15">
    <source>
        <dbReference type="Proteomes" id="UP000033457"/>
    </source>
</evidence>
<keyword evidence="7 11" id="KW-0479">Metal-binding</keyword>
<evidence type="ECO:0000256" key="2">
    <source>
        <dbReference type="ARBA" id="ARBA00002901"/>
    </source>
</evidence>
<reference evidence="14 16" key="2">
    <citation type="submission" date="2018-12" db="EMBL/GenBank/DDBJ databases">
        <authorList>
            <consortium name="Pathogen Informatics"/>
        </authorList>
    </citation>
    <scope>NUCLEOTIDE SEQUENCE [LARGE SCALE GENOMIC DNA]</scope>
    <source>
        <strain evidence="14 16">NCTC949</strain>
    </source>
</reference>
<dbReference type="Gene3D" id="2.170.190.11">
    <property type="entry name" value="Molybdopterin biosynthesis moea protein, domain 3"/>
    <property type="match status" value="1"/>
</dbReference>
<evidence type="ECO:0000313" key="16">
    <source>
        <dbReference type="Proteomes" id="UP000271380"/>
    </source>
</evidence>
<evidence type="ECO:0000256" key="1">
    <source>
        <dbReference type="ARBA" id="ARBA00001946"/>
    </source>
</evidence>
<evidence type="ECO:0000256" key="10">
    <source>
        <dbReference type="ARBA" id="ARBA00047317"/>
    </source>
</evidence>
<dbReference type="PANTHER" id="PTHR10192">
    <property type="entry name" value="MOLYBDOPTERIN BIOSYNTHESIS PROTEIN"/>
    <property type="match status" value="1"/>
</dbReference>
<dbReference type="Pfam" id="PF03454">
    <property type="entry name" value="MoeA_C"/>
    <property type="match status" value="1"/>
</dbReference>
<dbReference type="InterPro" id="IPR036425">
    <property type="entry name" value="MoaB/Mog-like_dom_sf"/>
</dbReference>
<comment type="function">
    <text evidence="2 11">Catalyzes the insertion of molybdate into adenylated molybdopterin with the concomitant release of AMP.</text>
</comment>
<comment type="pathway">
    <text evidence="3 11">Cofactor biosynthesis; molybdopterin biosynthesis.</text>
</comment>
<dbReference type="STRING" id="35755.UL82_10530"/>
<dbReference type="InterPro" id="IPR036135">
    <property type="entry name" value="MoeA_linker/N_sf"/>
</dbReference>
<dbReference type="AlphaFoldDB" id="A0A0F6R234"/>
<dbReference type="Gene3D" id="2.40.340.10">
    <property type="entry name" value="MoeA, C-terminal, domain IV"/>
    <property type="match status" value="1"/>
</dbReference>
<dbReference type="EMBL" id="LR134377">
    <property type="protein sequence ID" value="VEH05695.1"/>
    <property type="molecule type" value="Genomic_DNA"/>
</dbReference>
<dbReference type="GO" id="GO:0005829">
    <property type="term" value="C:cytosol"/>
    <property type="evidence" value="ECO:0007669"/>
    <property type="project" value="TreeGrafter"/>
</dbReference>
<dbReference type="Gene3D" id="3.90.105.10">
    <property type="entry name" value="Molybdopterin biosynthesis moea protein, domain 2"/>
    <property type="match status" value="1"/>
</dbReference>
<dbReference type="InterPro" id="IPR005110">
    <property type="entry name" value="MoeA_linker/N"/>
</dbReference>
<dbReference type="Pfam" id="PF00994">
    <property type="entry name" value="MoCF_biosynth"/>
    <property type="match status" value="1"/>
</dbReference>
<dbReference type="Proteomes" id="UP000033457">
    <property type="component" value="Chromosome"/>
</dbReference>
<dbReference type="GO" id="GO:0046872">
    <property type="term" value="F:metal ion binding"/>
    <property type="evidence" value="ECO:0007669"/>
    <property type="project" value="UniProtKB-UniRule"/>
</dbReference>
<keyword evidence="9 11" id="KW-0501">Molybdenum cofactor biosynthesis</keyword>
<dbReference type="SMART" id="SM00852">
    <property type="entry name" value="MoCF_biosynth"/>
    <property type="match status" value="1"/>
</dbReference>
<comment type="similarity">
    <text evidence="4 11">Belongs to the MoeA family.</text>
</comment>
<evidence type="ECO:0000256" key="8">
    <source>
        <dbReference type="ARBA" id="ARBA00022842"/>
    </source>
</evidence>
<evidence type="ECO:0000256" key="9">
    <source>
        <dbReference type="ARBA" id="ARBA00023150"/>
    </source>
</evidence>
<keyword evidence="8 11" id="KW-0460">Magnesium</keyword>
<evidence type="ECO:0000259" key="12">
    <source>
        <dbReference type="SMART" id="SM00852"/>
    </source>
</evidence>
<evidence type="ECO:0000313" key="13">
    <source>
        <dbReference type="EMBL" id="AKE42240.1"/>
    </source>
</evidence>
<keyword evidence="15" id="KW-1185">Reference proteome</keyword>
<dbReference type="PANTHER" id="PTHR10192:SF5">
    <property type="entry name" value="GEPHYRIN"/>
    <property type="match status" value="1"/>
</dbReference>
<dbReference type="GO" id="GO:0006777">
    <property type="term" value="P:Mo-molybdopterin cofactor biosynthetic process"/>
    <property type="evidence" value="ECO:0007669"/>
    <property type="project" value="UniProtKB-UniRule"/>
</dbReference>
<dbReference type="InterPro" id="IPR036688">
    <property type="entry name" value="MoeA_C_domain_IV_sf"/>
</dbReference>
<sequence>MLTVEEYLQKVLSLGAQLPAQKLPIAAGIGGILAEDLTARFPVPPFDNSAMDGFAVRAADIATAGNDDTDPCAGGSAPSSNQTVVLKVVGDIPAGAQQVPSIGAGECARIMTGAPLPPGSDSVVPVELTDHTAGKNEVPQTVTIYDSVTHGKHVRRKAENCAVGEKVLPAGLLWTPAAASSAASLGYAEVSLIPRPRVAVLATGSELVAPGQPLGFGQIPDSNSILVTELCKQFGAEVIMAEAVSDDPKLFSSALCRAAEADIVVTTGGVSAGAYEVVRQVTEGEVQFTKVAMQPGKPQACGTIQAADSRKIPLLGLPGNPVSAYISAWLFVRPLIELCAGRKTDLELEEVVVEVGWRGAKKRRQYIPVIVENKWVRPAHRLGSGSHLVASLALSNAIAIIPAEVAEISPGETVQIFRTDRFS</sequence>
<dbReference type="Gene3D" id="3.40.980.10">
    <property type="entry name" value="MoaB/Mog-like domain"/>
    <property type="match status" value="1"/>
</dbReference>
<dbReference type="SUPFAM" id="SSF63882">
    <property type="entry name" value="MoeA N-terminal region -like"/>
    <property type="match status" value="1"/>
</dbReference>
<evidence type="ECO:0000256" key="5">
    <source>
        <dbReference type="ARBA" id="ARBA00022505"/>
    </source>
</evidence>
<evidence type="ECO:0000256" key="11">
    <source>
        <dbReference type="RuleBase" id="RU365090"/>
    </source>
</evidence>
<proteinExistence type="inferred from homology"/>
<protein>
    <recommendedName>
        <fullName evidence="11">Molybdopterin molybdenumtransferase</fullName>
        <ecNumber evidence="11">2.10.1.1</ecNumber>
    </recommendedName>
</protein>
<accession>A0A0F6R234</accession>
<comment type="catalytic activity">
    <reaction evidence="10">
        <text>adenylyl-molybdopterin + molybdate = Mo-molybdopterin + AMP + H(+)</text>
        <dbReference type="Rhea" id="RHEA:35047"/>
        <dbReference type="ChEBI" id="CHEBI:15378"/>
        <dbReference type="ChEBI" id="CHEBI:36264"/>
        <dbReference type="ChEBI" id="CHEBI:62727"/>
        <dbReference type="ChEBI" id="CHEBI:71302"/>
        <dbReference type="ChEBI" id="CHEBI:456215"/>
        <dbReference type="EC" id="2.10.1.1"/>
    </reaction>
</comment>
<dbReference type="EMBL" id="CP011312">
    <property type="protein sequence ID" value="AKE42240.1"/>
    <property type="molecule type" value="Genomic_DNA"/>
</dbReference>
<dbReference type="FunFam" id="2.170.190.11:FF:000001">
    <property type="entry name" value="Molybdopterin molybdenumtransferase"/>
    <property type="match status" value="1"/>
</dbReference>
<evidence type="ECO:0000256" key="6">
    <source>
        <dbReference type="ARBA" id="ARBA00022679"/>
    </source>
</evidence>
<dbReference type="EC" id="2.10.1.1" evidence="11"/>
<evidence type="ECO:0000313" key="14">
    <source>
        <dbReference type="EMBL" id="VEH05695.1"/>
    </source>
</evidence>
<dbReference type="FunFam" id="3.40.980.10:FF:000004">
    <property type="entry name" value="Molybdopterin molybdenumtransferase"/>
    <property type="match status" value="1"/>
</dbReference>
<dbReference type="Pfam" id="PF03453">
    <property type="entry name" value="MoeA_N"/>
    <property type="match status" value="1"/>
</dbReference>
<dbReference type="InterPro" id="IPR038987">
    <property type="entry name" value="MoeA-like"/>
</dbReference>
<dbReference type="HOGENOM" id="CLU_010186_7_0_11"/>
<dbReference type="Proteomes" id="UP000271380">
    <property type="component" value="Chromosome"/>
</dbReference>
<name>A0A0F6R234_9CORY</name>
<gene>
    <name evidence="13" type="primary">moeA2</name>
    <name evidence="14" type="ORF">NCTC949_00744</name>
    <name evidence="13" type="ORF">UL82_10530</name>
</gene>